<feature type="region of interest" description="Disordered" evidence="1">
    <location>
        <begin position="39"/>
        <end position="61"/>
    </location>
</feature>
<evidence type="ECO:0000313" key="2">
    <source>
        <dbReference type="EMBL" id="KZT41787.1"/>
    </source>
</evidence>
<proteinExistence type="predicted"/>
<protein>
    <submittedName>
        <fullName evidence="2">Uncharacterized protein</fullName>
    </submittedName>
</protein>
<evidence type="ECO:0000256" key="1">
    <source>
        <dbReference type="SAM" id="MobiDB-lite"/>
    </source>
</evidence>
<dbReference type="AlphaFoldDB" id="A0A166GL76"/>
<dbReference type="Proteomes" id="UP000076798">
    <property type="component" value="Unassembled WGS sequence"/>
</dbReference>
<gene>
    <name evidence="2" type="ORF">SISSUDRAFT_203474</name>
</gene>
<feature type="compositionally biased region" description="Low complexity" evidence="1">
    <location>
        <begin position="39"/>
        <end position="49"/>
    </location>
</feature>
<sequence length="305" mass="32018">MYPLVIQNLFNDLLATAGLGVPNSVATLWGLGQVRFSTQTGGTVPQGPTAESPLDTTGLSSQNQKFNSSMSLQGLNVQVTCDPVLSAPMKITQSRGGSQAFPMANITFVCDGEDVSETSTSVPLGLGAGDGGDFVALTCDQPQNATNLRNRTLYIGNLNIGIGTGSQSDSDSVNDSDIFGNLTCNVSAMISEGILRGYSTDIGNVAGWFNLSWNDVDDATGSQADSASSLSPAWDIGTWAIQALSDAFTHAQTSNGNLFIQTYQTMIMPLIEHTQANYTASGKQRAAIDGFSDMLAGVIQYEVSI</sequence>
<accession>A0A166GL76</accession>
<keyword evidence="3" id="KW-1185">Reference proteome</keyword>
<evidence type="ECO:0000313" key="3">
    <source>
        <dbReference type="Proteomes" id="UP000076798"/>
    </source>
</evidence>
<reference evidence="2 3" key="1">
    <citation type="journal article" date="2016" name="Mol. Biol. Evol.">
        <title>Comparative Genomics of Early-Diverging Mushroom-Forming Fungi Provides Insights into the Origins of Lignocellulose Decay Capabilities.</title>
        <authorList>
            <person name="Nagy L.G."/>
            <person name="Riley R."/>
            <person name="Tritt A."/>
            <person name="Adam C."/>
            <person name="Daum C."/>
            <person name="Floudas D."/>
            <person name="Sun H."/>
            <person name="Yadav J.S."/>
            <person name="Pangilinan J."/>
            <person name="Larsson K.H."/>
            <person name="Matsuura K."/>
            <person name="Barry K."/>
            <person name="Labutti K."/>
            <person name="Kuo R."/>
            <person name="Ohm R.A."/>
            <person name="Bhattacharya S.S."/>
            <person name="Shirouzu T."/>
            <person name="Yoshinaga Y."/>
            <person name="Martin F.M."/>
            <person name="Grigoriev I.V."/>
            <person name="Hibbett D.S."/>
        </authorList>
    </citation>
    <scope>NUCLEOTIDE SEQUENCE [LARGE SCALE GENOMIC DNA]</scope>
    <source>
        <strain evidence="2 3">HHB10207 ss-3</strain>
    </source>
</reference>
<name>A0A166GL76_9AGAM</name>
<organism evidence="2 3">
    <name type="scientific">Sistotremastrum suecicum HHB10207 ss-3</name>
    <dbReference type="NCBI Taxonomy" id="1314776"/>
    <lineage>
        <taxon>Eukaryota</taxon>
        <taxon>Fungi</taxon>
        <taxon>Dikarya</taxon>
        <taxon>Basidiomycota</taxon>
        <taxon>Agaricomycotina</taxon>
        <taxon>Agaricomycetes</taxon>
        <taxon>Sistotremastrales</taxon>
        <taxon>Sistotremastraceae</taxon>
        <taxon>Sistotremastrum</taxon>
    </lineage>
</organism>
<dbReference type="EMBL" id="KV428018">
    <property type="protein sequence ID" value="KZT41787.1"/>
    <property type="molecule type" value="Genomic_DNA"/>
</dbReference>